<dbReference type="InterPro" id="IPR008737">
    <property type="entry name" value="DUF1758"/>
</dbReference>
<dbReference type="PANTHER" id="PTHR47331:SF5">
    <property type="entry name" value="RIBONUCLEASE H"/>
    <property type="match status" value="1"/>
</dbReference>
<feature type="region of interest" description="Disordered" evidence="1">
    <location>
        <begin position="1"/>
        <end position="81"/>
    </location>
</feature>
<name>A0A7D9EI61_PARCT</name>
<comment type="caution">
    <text evidence="3">The sequence shown here is derived from an EMBL/GenBank/DDBJ whole genome shotgun (WGS) entry which is preliminary data.</text>
</comment>
<evidence type="ECO:0000313" key="4">
    <source>
        <dbReference type="Proteomes" id="UP001152795"/>
    </source>
</evidence>
<feature type="compositionally biased region" description="Low complexity" evidence="1">
    <location>
        <begin position="59"/>
        <end position="71"/>
    </location>
</feature>
<dbReference type="PANTHER" id="PTHR47331">
    <property type="entry name" value="PHD-TYPE DOMAIN-CONTAINING PROTEIN"/>
    <property type="match status" value="1"/>
</dbReference>
<evidence type="ECO:0000256" key="1">
    <source>
        <dbReference type="SAM" id="MobiDB-lite"/>
    </source>
</evidence>
<dbReference type="EMBL" id="CACRXK020006859">
    <property type="protein sequence ID" value="CAB4010647.1"/>
    <property type="molecule type" value="Genomic_DNA"/>
</dbReference>
<dbReference type="AlphaFoldDB" id="A0A7D9EI61"/>
<proteinExistence type="predicted"/>
<protein>
    <recommendedName>
        <fullName evidence="2">DUF1758 domain-containing protein</fullName>
    </recommendedName>
</protein>
<organism evidence="3 4">
    <name type="scientific">Paramuricea clavata</name>
    <name type="common">Red gorgonian</name>
    <name type="synonym">Violescent sea-whip</name>
    <dbReference type="NCBI Taxonomy" id="317549"/>
    <lineage>
        <taxon>Eukaryota</taxon>
        <taxon>Metazoa</taxon>
        <taxon>Cnidaria</taxon>
        <taxon>Anthozoa</taxon>
        <taxon>Octocorallia</taxon>
        <taxon>Malacalcyonacea</taxon>
        <taxon>Plexauridae</taxon>
        <taxon>Paramuricea</taxon>
    </lineage>
</organism>
<reference evidence="3" key="1">
    <citation type="submission" date="2020-04" db="EMBL/GenBank/DDBJ databases">
        <authorList>
            <person name="Alioto T."/>
            <person name="Alioto T."/>
            <person name="Gomez Garrido J."/>
        </authorList>
    </citation>
    <scope>NUCLEOTIDE SEQUENCE</scope>
    <source>
        <strain evidence="3">A484AB</strain>
    </source>
</reference>
<feature type="domain" description="DUF1758" evidence="2">
    <location>
        <begin position="106"/>
        <end position="265"/>
    </location>
</feature>
<dbReference type="Proteomes" id="UP001152795">
    <property type="component" value="Unassembled WGS sequence"/>
</dbReference>
<feature type="compositionally biased region" description="Basic and acidic residues" evidence="1">
    <location>
        <begin position="1"/>
        <end position="10"/>
    </location>
</feature>
<keyword evidence="4" id="KW-1185">Reference proteome</keyword>
<dbReference type="Pfam" id="PF05585">
    <property type="entry name" value="DUF1758"/>
    <property type="match status" value="1"/>
</dbReference>
<sequence length="339" mass="37826">MQENVVRDTRTQNMQHTQFPTTPHPQIPTTPHPQIPTTPHPQIPTTPDPQIPTTPHPQIPITQRQQQQSHQKIPRAEVSEASVANPTTNLYTTAKTGILLQTARAIISNPNVGERSKNIRLILDLGSQKSYITESLRQELDLTAVNRETLVVKTSGKTTETARTCDVVQTSVRAMNSDLNLYVSCYVVPVICSPLTHQPVQFASSHYSHLRNLYLADSGSNGQEPSDIDMLIGADFFWHIVSGNVIRGEHGPIAMETKLGYVLSGPVTTPHISDDTVTNFLTTHLLQVDTTEPEDSLNVDLHSQLKKFWELEAIGVNPNKNPVHEQFKETIEFKDGRYE</sequence>
<feature type="non-terminal residue" evidence="3">
    <location>
        <position position="339"/>
    </location>
</feature>
<evidence type="ECO:0000259" key="2">
    <source>
        <dbReference type="Pfam" id="PF05585"/>
    </source>
</evidence>
<accession>A0A7D9EI61</accession>
<feature type="compositionally biased region" description="Pro residues" evidence="1">
    <location>
        <begin position="22"/>
        <end position="58"/>
    </location>
</feature>
<dbReference type="OrthoDB" id="5967017at2759"/>
<evidence type="ECO:0000313" key="3">
    <source>
        <dbReference type="EMBL" id="CAB4010647.1"/>
    </source>
</evidence>
<dbReference type="Gene3D" id="2.40.70.10">
    <property type="entry name" value="Acid Proteases"/>
    <property type="match status" value="1"/>
</dbReference>
<gene>
    <name evidence="3" type="ORF">PACLA_8A078651</name>
</gene>
<dbReference type="InterPro" id="IPR021109">
    <property type="entry name" value="Peptidase_aspartic_dom_sf"/>
</dbReference>